<organism evidence="3 4">
    <name type="scientific">Candidatus Kuenenbacteria bacterium HGW-Kuenenbacteria-1</name>
    <dbReference type="NCBI Taxonomy" id="2013812"/>
    <lineage>
        <taxon>Bacteria</taxon>
        <taxon>Candidatus Kueneniibacteriota</taxon>
    </lineage>
</organism>
<evidence type="ECO:0000313" key="4">
    <source>
        <dbReference type="Proteomes" id="UP000233414"/>
    </source>
</evidence>
<name>A0A2N1UP49_9BACT</name>
<gene>
    <name evidence="3" type="ORF">CVV26_00145</name>
</gene>
<evidence type="ECO:0000313" key="3">
    <source>
        <dbReference type="EMBL" id="PKL72667.1"/>
    </source>
</evidence>
<keyword evidence="1" id="KW-0677">Repeat</keyword>
<dbReference type="Proteomes" id="UP000233414">
    <property type="component" value="Unassembled WGS sequence"/>
</dbReference>
<dbReference type="GO" id="GO:0010411">
    <property type="term" value="P:xyloglucan metabolic process"/>
    <property type="evidence" value="ECO:0007669"/>
    <property type="project" value="TreeGrafter"/>
</dbReference>
<protein>
    <recommendedName>
        <fullName evidence="2">Sortilin N-terminal domain-containing protein</fullName>
    </recommendedName>
</protein>
<dbReference type="SUPFAM" id="SSF110296">
    <property type="entry name" value="Oligoxyloglucan reducing end-specific cellobiohydrolase"/>
    <property type="match status" value="2"/>
</dbReference>
<reference evidence="3 4" key="1">
    <citation type="journal article" date="2017" name="ISME J.">
        <title>Potential for microbial H2 and metal transformations associated with novel bacteria and archaea in deep terrestrial subsurface sediments.</title>
        <authorList>
            <person name="Hernsdorf A.W."/>
            <person name="Amano Y."/>
            <person name="Miyakawa K."/>
            <person name="Ise K."/>
            <person name="Suzuki Y."/>
            <person name="Anantharaman K."/>
            <person name="Probst A."/>
            <person name="Burstein D."/>
            <person name="Thomas B.C."/>
            <person name="Banfield J.F."/>
        </authorList>
    </citation>
    <scope>NUCLEOTIDE SEQUENCE [LARGE SCALE GENOMIC DNA]</scope>
    <source>
        <strain evidence="3">HGW-Kuenenbacteria-1</strain>
    </source>
</reference>
<evidence type="ECO:0000259" key="2">
    <source>
        <dbReference type="Pfam" id="PF15902"/>
    </source>
</evidence>
<dbReference type="PANTHER" id="PTHR43739:SF5">
    <property type="entry name" value="EXO-ALPHA-SIALIDASE"/>
    <property type="match status" value="1"/>
</dbReference>
<dbReference type="InterPro" id="IPR052025">
    <property type="entry name" value="Xyloglucanase_GH74"/>
</dbReference>
<dbReference type="Pfam" id="PF15902">
    <property type="entry name" value="Sortilin-Vps10"/>
    <property type="match status" value="1"/>
</dbReference>
<comment type="caution">
    <text evidence="3">The sequence shown here is derived from an EMBL/GenBank/DDBJ whole genome shotgun (WGS) entry which is preliminary data.</text>
</comment>
<dbReference type="AlphaFoldDB" id="A0A2N1UP49"/>
<dbReference type="PANTHER" id="PTHR43739">
    <property type="entry name" value="XYLOGLUCANASE (EUROFUNG)"/>
    <property type="match status" value="1"/>
</dbReference>
<evidence type="ECO:0000256" key="1">
    <source>
        <dbReference type="ARBA" id="ARBA00022737"/>
    </source>
</evidence>
<dbReference type="InterPro" id="IPR015943">
    <property type="entry name" value="WD40/YVTN_repeat-like_dom_sf"/>
</dbReference>
<dbReference type="InterPro" id="IPR031778">
    <property type="entry name" value="Sortilin_N"/>
</dbReference>
<dbReference type="Gene3D" id="2.130.10.10">
    <property type="entry name" value="YVTN repeat-like/Quinoprotein amine dehydrogenase"/>
    <property type="match status" value="3"/>
</dbReference>
<sequence>MFKKILTFILLMFIPLFLTGCIKVNFEKNGNGSGGIFKSTDAGNTWEQKTSLVSQNKKEKQNISRINLTKMFFSLDDSKIIYLGTKENGLFVTFNAGDEWNNIFIPKGEINDIAIDPKNKNIIYVAYYNKIYKLLNQEKKLQEIFIENQDKRYITSLAIDWKNPNKIYAGTNDGALLQSLNSGQSWNTIESFNKKNETKNKINKILINPYDNRIFYVTTVNAGIFRSGDQGKNWQDITLGLEKYAGGKNIFDIAFDPSKKEGFLLATTYGLIKTDDGGKTWKDFKLLSLPGTVKIYSVAVNPKNSREIYYGTNGAIYKTNDNGITWITKKLPTLNAVKVLLIDPKTPATIYAGLNKEK</sequence>
<dbReference type="PROSITE" id="PS51257">
    <property type="entry name" value="PROKAR_LIPOPROTEIN"/>
    <property type="match status" value="1"/>
</dbReference>
<accession>A0A2N1UP49</accession>
<feature type="domain" description="Sortilin N-terminal" evidence="2">
    <location>
        <begin position="176"/>
        <end position="266"/>
    </location>
</feature>
<dbReference type="EMBL" id="PGYQ01000001">
    <property type="protein sequence ID" value="PKL72667.1"/>
    <property type="molecule type" value="Genomic_DNA"/>
</dbReference>
<dbReference type="CDD" id="cd15482">
    <property type="entry name" value="Sialidase_non-viral"/>
    <property type="match status" value="1"/>
</dbReference>
<proteinExistence type="predicted"/>